<name>A0A8J6EUN3_ELECQ</name>
<evidence type="ECO:0000313" key="1">
    <source>
        <dbReference type="EMBL" id="KAG9475094.1"/>
    </source>
</evidence>
<sequence length="140" mass="15822">MSGNNQKVGVLSDFQPQTDVYTEILVSSQKAKTYKCFLSEIPFKRSMFWPRLPPPLATGVNINLRVSRLDFGGTLSLLFISIPFLDSQQIKLKLSQSKVKDPYKKTMMARGERIVKLAPNNEGRSKSYSSTEGFCLIRRA</sequence>
<gene>
    <name evidence="1" type="ORF">GDO78_003511</name>
</gene>
<dbReference type="AlphaFoldDB" id="A0A8J6EUN3"/>
<dbReference type="Proteomes" id="UP000770717">
    <property type="component" value="Unassembled WGS sequence"/>
</dbReference>
<accession>A0A8J6EUN3</accession>
<comment type="caution">
    <text evidence="1">The sequence shown here is derived from an EMBL/GenBank/DDBJ whole genome shotgun (WGS) entry which is preliminary data.</text>
</comment>
<protein>
    <submittedName>
        <fullName evidence="1">Uncharacterized protein</fullName>
    </submittedName>
</protein>
<keyword evidence="2" id="KW-1185">Reference proteome</keyword>
<organism evidence="1 2">
    <name type="scientific">Eleutherodactylus coqui</name>
    <name type="common">Puerto Rican coqui</name>
    <dbReference type="NCBI Taxonomy" id="57060"/>
    <lineage>
        <taxon>Eukaryota</taxon>
        <taxon>Metazoa</taxon>
        <taxon>Chordata</taxon>
        <taxon>Craniata</taxon>
        <taxon>Vertebrata</taxon>
        <taxon>Euteleostomi</taxon>
        <taxon>Amphibia</taxon>
        <taxon>Batrachia</taxon>
        <taxon>Anura</taxon>
        <taxon>Neobatrachia</taxon>
        <taxon>Hyloidea</taxon>
        <taxon>Eleutherodactylidae</taxon>
        <taxon>Eleutherodactylinae</taxon>
        <taxon>Eleutherodactylus</taxon>
        <taxon>Eleutherodactylus</taxon>
    </lineage>
</organism>
<proteinExistence type="predicted"/>
<evidence type="ECO:0000313" key="2">
    <source>
        <dbReference type="Proteomes" id="UP000770717"/>
    </source>
</evidence>
<reference evidence="1" key="1">
    <citation type="thesis" date="2020" institute="ProQuest LLC" country="789 East Eisenhower Parkway, Ann Arbor, MI, USA">
        <title>Comparative Genomics and Chromosome Evolution.</title>
        <authorList>
            <person name="Mudd A.B."/>
        </authorList>
    </citation>
    <scope>NUCLEOTIDE SEQUENCE</scope>
    <source>
        <strain evidence="1">HN-11 Male</strain>
        <tissue evidence="1">Kidney and liver</tissue>
    </source>
</reference>
<dbReference type="EMBL" id="WNTK01000012">
    <property type="protein sequence ID" value="KAG9475094.1"/>
    <property type="molecule type" value="Genomic_DNA"/>
</dbReference>